<dbReference type="Proteomes" id="UP000277204">
    <property type="component" value="Unassembled WGS sequence"/>
</dbReference>
<dbReference type="Gene3D" id="3.40.50.12760">
    <property type="match status" value="2"/>
</dbReference>
<comment type="subcellular location">
    <subcellularLocation>
        <location evidence="8">Nucleus</location>
    </subcellularLocation>
</comment>
<evidence type="ECO:0000256" key="7">
    <source>
        <dbReference type="ARBA" id="ARBA00049042"/>
    </source>
</evidence>
<keyword evidence="8" id="KW-0539">Nucleus</keyword>
<evidence type="ECO:0000256" key="2">
    <source>
        <dbReference type="ARBA" id="ARBA00011923"/>
    </source>
</evidence>
<organism evidence="11 12">
    <name type="scientific">Schistosoma margrebowiei</name>
    <dbReference type="NCBI Taxonomy" id="48269"/>
    <lineage>
        <taxon>Eukaryota</taxon>
        <taxon>Metazoa</taxon>
        <taxon>Spiralia</taxon>
        <taxon>Lophotrochozoa</taxon>
        <taxon>Platyhelminthes</taxon>
        <taxon>Trematoda</taxon>
        <taxon>Digenea</taxon>
        <taxon>Strigeidida</taxon>
        <taxon>Schistosomatoidea</taxon>
        <taxon>Schistosomatidae</taxon>
        <taxon>Schistosoma</taxon>
    </lineage>
</organism>
<dbReference type="PROSITE" id="PS50174">
    <property type="entry name" value="G_PATCH"/>
    <property type="match status" value="1"/>
</dbReference>
<keyword evidence="10" id="KW-0732">Signal</keyword>
<dbReference type="InterPro" id="IPR050851">
    <property type="entry name" value="mRNA_Cap_2O-Ribose_MeTrfase"/>
</dbReference>
<dbReference type="SMART" id="SM00443">
    <property type="entry name" value="G_patch"/>
    <property type="match status" value="1"/>
</dbReference>
<dbReference type="EC" id="2.1.1.57" evidence="2 8"/>
<dbReference type="GO" id="GO:0005737">
    <property type="term" value="C:cytoplasm"/>
    <property type="evidence" value="ECO:0007669"/>
    <property type="project" value="TreeGrafter"/>
</dbReference>
<proteinExistence type="predicted"/>
<dbReference type="PROSITE" id="PS01159">
    <property type="entry name" value="WW_DOMAIN_1"/>
    <property type="match status" value="1"/>
</dbReference>
<accession>A0A183MP41</accession>
<evidence type="ECO:0000256" key="5">
    <source>
        <dbReference type="ARBA" id="ARBA00022664"/>
    </source>
</evidence>
<dbReference type="GO" id="GO:0006370">
    <property type="term" value="P:7-methylguanosine mRNA capping"/>
    <property type="evidence" value="ECO:0007669"/>
    <property type="project" value="UniProtKB-UniRule"/>
</dbReference>
<dbReference type="AlphaFoldDB" id="A0A183MP41"/>
<dbReference type="GO" id="GO:0003676">
    <property type="term" value="F:nucleic acid binding"/>
    <property type="evidence" value="ECO:0007669"/>
    <property type="project" value="UniProtKB-UniRule"/>
</dbReference>
<evidence type="ECO:0000256" key="8">
    <source>
        <dbReference type="RuleBase" id="RU368012"/>
    </source>
</evidence>
<dbReference type="SUPFAM" id="SSF53335">
    <property type="entry name" value="S-adenosyl-L-methionine-dependent methyltransferases"/>
    <property type="match status" value="1"/>
</dbReference>
<dbReference type="InterPro" id="IPR029063">
    <property type="entry name" value="SAM-dependent_MTases_sf"/>
</dbReference>
<dbReference type="GO" id="GO:0032259">
    <property type="term" value="P:methylation"/>
    <property type="evidence" value="ECO:0007669"/>
    <property type="project" value="UniProtKB-KW"/>
</dbReference>
<dbReference type="Pfam" id="PF01728">
    <property type="entry name" value="FtsJ"/>
    <property type="match status" value="1"/>
</dbReference>
<dbReference type="Pfam" id="PF01585">
    <property type="entry name" value="G-patch"/>
    <property type="match status" value="1"/>
</dbReference>
<feature type="compositionally biased region" description="Low complexity" evidence="9">
    <location>
        <begin position="552"/>
        <end position="562"/>
    </location>
</feature>
<comment type="function">
    <text evidence="1">S-adenosyl-L-methionine-dependent methyltransferase that mediates mRNA cap1 2'-O-ribose methylation to the 5'-cap structure of mRNAs. Methylates the ribose of the first nucleotide of a m(7)GpppG-capped mRNA and small nuclear RNA (snRNA) to produce m(7)GpppRm (cap1). Displays a preference for cap0 transcripts. Cap1 modification is linked to higher levels of translation. May be involved in the interferon response pathway.</text>
</comment>
<feature type="chain" id="PRO_5044005544" description="Cap-specific mRNA (nucleoside-2'-O-)-methyltransferase 1" evidence="10">
    <location>
        <begin position="23"/>
        <end position="1239"/>
    </location>
</feature>
<evidence type="ECO:0000313" key="12">
    <source>
        <dbReference type="Proteomes" id="UP000277204"/>
    </source>
</evidence>
<dbReference type="EMBL" id="UZAI01017470">
    <property type="protein sequence ID" value="VDP25307.1"/>
    <property type="molecule type" value="Genomic_DNA"/>
</dbReference>
<dbReference type="InterPro" id="IPR036465">
    <property type="entry name" value="vWFA_dom_sf"/>
</dbReference>
<dbReference type="GO" id="GO:0006355">
    <property type="term" value="P:regulation of DNA-templated transcription"/>
    <property type="evidence" value="ECO:0007669"/>
    <property type="project" value="InterPro"/>
</dbReference>
<evidence type="ECO:0000256" key="10">
    <source>
        <dbReference type="SAM" id="SignalP"/>
    </source>
</evidence>
<dbReference type="Gene3D" id="3.40.50.410">
    <property type="entry name" value="von Willebrand factor, type A domain"/>
    <property type="match status" value="1"/>
</dbReference>
<sequence length="1239" mass="139028">MSSTELRSLLLLVLDMTPASWGSCTSEFNLPNCIEAALGFANSHLMLSPHNELAVIGVTPSEIKFIYPNESEPPTSASNDGQNDALSCMNNTVRQLALNLVTSCSSTSTQIVLAGAIIKALCYYLRRCRELQPSTRHLNDSLDMTMEFSEGSEKISSRILIIKASDDNSSQYLALMNSVFTAQKLHVPIDTCVLSLPQQSDNLNGRCGLSSLGHSSLLQQAADLTGGIYLQVPRVSGLLQYLLSVFLPSSKMRSSLLLPDSRSSGVDFRAACFCHKRLIDIGYLSDPLDDVAWKIMRKMGYEHGQGLGVNAHGVVEPVALSKQKGRSGLGSVRTTSSSDKKIESFSGELYQSSNPNLVWHEGCDDDYTTADGDRTWSWSMESGCSTNSLLELNSLIISPDKPEALGPPIEELDNEDKFCSIHLVQEVLNYKNQLDYLSKLNVTKSHERCNPYELIKKGIFMNRAAMKMANIDSIFNGMFTTAAPKDDVLYFADICAGPGGFSEYTLWRRCNAPYHIHSSNESKRLNNTLSPNHHSNINDKLLEDTTESVDHNSPTNNTSTTSEKQQPLLSAKGFGLTLTGHCDFRENDFLAGPKEAFMAHYGPGRDGDVTKWSNLASFASFIGRSTNNAGVHILMADGGFDVSSQYNLQEVMSKQLYLCQCLCALINLRPGGHFLTKLFDTFTEFTIGIIYLMGYLFEEIFIIKPVTSRPANSERYLVCKNLRSSLNTMAGCVPAPKSSSSMTSHSDSTDQKSSFRQKTRKFPGQQTTTTNGIVVDDIEASKKFGILTDMKQSGSLGLVINHFLQVNEKLNQIKTNQSVLSSSSSINPKLDVLRICHTEIIEQDEKFMQFIQGMNEDFARHQCVALSKLLAFSQDHSLIEKRQDELYRTCLEKWKIPITERRPVPWPLLSANRSPIIRRLLGDSENLTSLNTLPSEYRTNIRLTQFTNANLNNLDILYHSRIALVCGNPSITSTSEPAQTMFIYSHGSAVTDIYCTVDGDQWNRLDQVIPRLNPRLPPSTLIWGQPFYEYAVKLYSPYLPNPVKAPNIRFSSSRFRKQHHRLERANGLRKHGLFIYDVVCIYGRDCRKLPYRKRMELAEQMTNVINFPDMTSSNVRVPPFLKLSEIVDYVKKLPLLPCKDSPTLVPMHCLSDGFTFQPHSLLLVQHMTDNWTEEISRSTGKVYYFNRVKSESTFDLPESEHLSFTDTHYTKLPWITEQKYYPSVTTLVQYLEKMSDPYS</sequence>
<dbReference type="PANTHER" id="PTHR16121:SF0">
    <property type="entry name" value="CAP-SPECIFIC MRNA (NUCLEOSIDE-2'-O-)-METHYLTRANSFERASE 1"/>
    <property type="match status" value="1"/>
</dbReference>
<keyword evidence="12" id="KW-1185">Reference proteome</keyword>
<reference evidence="11 12" key="1">
    <citation type="submission" date="2018-11" db="EMBL/GenBank/DDBJ databases">
        <authorList>
            <consortium name="Pathogen Informatics"/>
        </authorList>
    </citation>
    <scope>NUCLEOTIDE SEQUENCE [LARGE SCALE GENOMIC DNA]</scope>
    <source>
        <strain evidence="11 12">Zambia</strain>
    </source>
</reference>
<feature type="region of interest" description="Disordered" evidence="9">
    <location>
        <begin position="547"/>
        <end position="566"/>
    </location>
</feature>
<dbReference type="InterPro" id="IPR004600">
    <property type="entry name" value="TFIIH_Tfb4/GTF2H3"/>
</dbReference>
<dbReference type="Gene3D" id="2.20.70.10">
    <property type="match status" value="1"/>
</dbReference>
<dbReference type="PROSITE" id="PS51613">
    <property type="entry name" value="SAM_MT_RRMJ"/>
    <property type="match status" value="1"/>
</dbReference>
<dbReference type="InterPro" id="IPR001202">
    <property type="entry name" value="WW_dom"/>
</dbReference>
<keyword evidence="4 8" id="KW-0489">Methyltransferase</keyword>
<dbReference type="Pfam" id="PF03850">
    <property type="entry name" value="Tfb4"/>
    <property type="match status" value="1"/>
</dbReference>
<name>A0A183MP41_9TREM</name>
<dbReference type="GO" id="GO:0004483">
    <property type="term" value="F:methyltransferase cap1 activity"/>
    <property type="evidence" value="ECO:0007669"/>
    <property type="project" value="UniProtKB-UniRule"/>
</dbReference>
<dbReference type="PANTHER" id="PTHR16121">
    <property type="entry name" value="CAP-SPECIFIC MRNA (NUCLEOSIDE-2'-O-)-METHYLTRANSFERASE 1-RELATED"/>
    <property type="match status" value="1"/>
</dbReference>
<keyword evidence="8" id="KW-0808">Transferase</keyword>
<feature type="signal peptide" evidence="10">
    <location>
        <begin position="1"/>
        <end position="22"/>
    </location>
</feature>
<protein>
    <recommendedName>
        <fullName evidence="3 8">Cap-specific mRNA (nucleoside-2'-O-)-methyltransferase 1</fullName>
        <ecNumber evidence="2 8">2.1.1.57</ecNumber>
    </recommendedName>
    <alternativeName>
        <fullName evidence="8">Cap1 2'O-ribose methyltransferase 1</fullName>
    </alternativeName>
</protein>
<feature type="region of interest" description="Disordered" evidence="9">
    <location>
        <begin position="734"/>
        <end position="768"/>
    </location>
</feature>
<dbReference type="InterPro" id="IPR002877">
    <property type="entry name" value="RNA_MeTrfase_FtsJ_dom"/>
</dbReference>
<comment type="catalytic activity">
    <reaction evidence="7 8">
        <text>a 5'-end (N(7)-methyl 5'-triphosphoguanosine)-ribonucleoside in mRNA + S-adenosyl-L-methionine = a 5'-end (N(7)-methyl 5'-triphosphoguanosine)-(2'-O-methyl-ribonucleoside) in mRNA + S-adenosyl-L-homocysteine + H(+)</text>
        <dbReference type="Rhea" id="RHEA:67020"/>
        <dbReference type="Rhea" id="RHEA-COMP:17167"/>
        <dbReference type="Rhea" id="RHEA-COMP:17168"/>
        <dbReference type="ChEBI" id="CHEBI:15378"/>
        <dbReference type="ChEBI" id="CHEBI:57856"/>
        <dbReference type="ChEBI" id="CHEBI:59789"/>
        <dbReference type="ChEBI" id="CHEBI:156461"/>
        <dbReference type="ChEBI" id="CHEBI:167609"/>
        <dbReference type="EC" id="2.1.1.57"/>
    </reaction>
</comment>
<evidence type="ECO:0000256" key="3">
    <source>
        <dbReference type="ARBA" id="ARBA00021136"/>
    </source>
</evidence>
<dbReference type="GO" id="GO:0000439">
    <property type="term" value="C:transcription factor TFIIH core complex"/>
    <property type="evidence" value="ECO:0007669"/>
    <property type="project" value="InterPro"/>
</dbReference>
<dbReference type="STRING" id="48269.A0A183MP41"/>
<keyword evidence="5 8" id="KW-0507">mRNA processing</keyword>
<dbReference type="InterPro" id="IPR025816">
    <property type="entry name" value="RrmJ-type_MeTrfase"/>
</dbReference>
<evidence type="ECO:0000256" key="1">
    <source>
        <dbReference type="ARBA" id="ARBA00002664"/>
    </source>
</evidence>
<evidence type="ECO:0000256" key="6">
    <source>
        <dbReference type="ARBA" id="ARBA00022691"/>
    </source>
</evidence>
<dbReference type="GO" id="GO:0016556">
    <property type="term" value="P:mRNA modification"/>
    <property type="evidence" value="ECO:0007669"/>
    <property type="project" value="UniProtKB-UniRule"/>
</dbReference>
<gene>
    <name evidence="11" type="ORF">SMRZ_LOCUS17816</name>
</gene>
<evidence type="ECO:0000256" key="9">
    <source>
        <dbReference type="SAM" id="MobiDB-lite"/>
    </source>
</evidence>
<evidence type="ECO:0000256" key="4">
    <source>
        <dbReference type="ARBA" id="ARBA00022603"/>
    </source>
</evidence>
<keyword evidence="8" id="KW-0506">mRNA capping</keyword>
<dbReference type="GO" id="GO:0006289">
    <property type="term" value="P:nucleotide-excision repair"/>
    <property type="evidence" value="ECO:0007669"/>
    <property type="project" value="InterPro"/>
</dbReference>
<keyword evidence="6 8" id="KW-0949">S-adenosyl-L-methionine</keyword>
<dbReference type="InterPro" id="IPR000467">
    <property type="entry name" value="G_patch_dom"/>
</dbReference>
<comment type="function">
    <text evidence="8">S-adenosyl-L-methionine-dependent methyltransferase that mediates RNA cap1 2'-O-ribose methylation to the 5'-cap structure of RNAs. Methylates the ribose of the first nucleotide of a m(7)GpppG-capped mRNA to produce m(7)GpppNmp (cap1).</text>
</comment>
<evidence type="ECO:0000313" key="11">
    <source>
        <dbReference type="EMBL" id="VDP25307.1"/>
    </source>
</evidence>